<comment type="caution">
    <text evidence="1">The sequence shown here is derived from an EMBL/GenBank/DDBJ whole genome shotgun (WGS) entry which is preliminary data.</text>
</comment>
<dbReference type="Proteomes" id="UP001190700">
    <property type="component" value="Unassembled WGS sequence"/>
</dbReference>
<name>A0AAE0C5K7_9CHLO</name>
<protein>
    <submittedName>
        <fullName evidence="1">Uncharacterized protein</fullName>
    </submittedName>
</protein>
<reference evidence="1 2" key="1">
    <citation type="journal article" date="2015" name="Genome Biol. Evol.">
        <title>Comparative Genomics of a Bacterivorous Green Alga Reveals Evolutionary Causalities and Consequences of Phago-Mixotrophic Mode of Nutrition.</title>
        <authorList>
            <person name="Burns J.A."/>
            <person name="Paasch A."/>
            <person name="Narechania A."/>
            <person name="Kim E."/>
        </authorList>
    </citation>
    <scope>NUCLEOTIDE SEQUENCE [LARGE SCALE GENOMIC DNA]</scope>
    <source>
        <strain evidence="1 2">PLY_AMNH</strain>
    </source>
</reference>
<accession>A0AAE0C5K7</accession>
<organism evidence="1 2">
    <name type="scientific">Cymbomonas tetramitiformis</name>
    <dbReference type="NCBI Taxonomy" id="36881"/>
    <lineage>
        <taxon>Eukaryota</taxon>
        <taxon>Viridiplantae</taxon>
        <taxon>Chlorophyta</taxon>
        <taxon>Pyramimonadophyceae</taxon>
        <taxon>Pyramimonadales</taxon>
        <taxon>Pyramimonadaceae</taxon>
        <taxon>Cymbomonas</taxon>
    </lineage>
</organism>
<gene>
    <name evidence="1" type="ORF">CYMTET_41717</name>
</gene>
<dbReference type="AlphaFoldDB" id="A0AAE0C5K7"/>
<evidence type="ECO:0000313" key="2">
    <source>
        <dbReference type="Proteomes" id="UP001190700"/>
    </source>
</evidence>
<dbReference type="EMBL" id="LGRX02027780">
    <property type="protein sequence ID" value="KAK3248807.1"/>
    <property type="molecule type" value="Genomic_DNA"/>
</dbReference>
<evidence type="ECO:0000313" key="1">
    <source>
        <dbReference type="EMBL" id="KAK3248807.1"/>
    </source>
</evidence>
<keyword evidence="2" id="KW-1185">Reference proteome</keyword>
<proteinExistence type="predicted"/>
<sequence>MTGRSKVLAFRASSPKFGRARFEMACAKGHNGSHPWMTSRAKRAVHKHISPRTAQRLLDPRTGDLSGEMLRMSRTLRHLEDGRMYESRRGIGDPRTHTRMSRSLSRELEFYAELCKDRALCVRLAGRPCFLDHWDADERAALLVCFALILTRRSEQLSSSALRPASVETHKLSEILEQGGAAALDGETHVVRASVFAYADGLLALGRPEWYA</sequence>